<evidence type="ECO:0000313" key="2">
    <source>
        <dbReference type="EMBL" id="CEK84996.1"/>
    </source>
</evidence>
<dbReference type="EMBL" id="HACG01038131">
    <property type="protein sequence ID" value="CEK84996.1"/>
    <property type="molecule type" value="Transcribed_RNA"/>
</dbReference>
<dbReference type="AlphaFoldDB" id="A0A0B7AY67"/>
<keyword evidence="1" id="KW-0812">Transmembrane</keyword>
<name>A0A0B7AY67_9EUPU</name>
<sequence>MDTKELMDIIGYQGNYVSMDIVGYWVTLGLLLTLFADKEKINIYPRIKSYF</sequence>
<protein>
    <submittedName>
        <fullName evidence="2">Uncharacterized protein</fullName>
    </submittedName>
</protein>
<evidence type="ECO:0000256" key="1">
    <source>
        <dbReference type="SAM" id="Phobius"/>
    </source>
</evidence>
<feature type="transmembrane region" description="Helical" evidence="1">
    <location>
        <begin position="16"/>
        <end position="36"/>
    </location>
</feature>
<accession>A0A0B7AY67</accession>
<keyword evidence="1" id="KW-1133">Transmembrane helix</keyword>
<reference evidence="2" key="1">
    <citation type="submission" date="2014-12" db="EMBL/GenBank/DDBJ databases">
        <title>Insight into the proteome of Arion vulgaris.</title>
        <authorList>
            <person name="Aradska J."/>
            <person name="Bulat T."/>
            <person name="Smidak R."/>
            <person name="Sarate P."/>
            <person name="Gangsoo J."/>
            <person name="Sialana F."/>
            <person name="Bilban M."/>
            <person name="Lubec G."/>
        </authorList>
    </citation>
    <scope>NUCLEOTIDE SEQUENCE</scope>
    <source>
        <tissue evidence="2">Skin</tissue>
    </source>
</reference>
<proteinExistence type="predicted"/>
<organism evidence="2">
    <name type="scientific">Arion vulgaris</name>
    <dbReference type="NCBI Taxonomy" id="1028688"/>
    <lineage>
        <taxon>Eukaryota</taxon>
        <taxon>Metazoa</taxon>
        <taxon>Spiralia</taxon>
        <taxon>Lophotrochozoa</taxon>
        <taxon>Mollusca</taxon>
        <taxon>Gastropoda</taxon>
        <taxon>Heterobranchia</taxon>
        <taxon>Euthyneura</taxon>
        <taxon>Panpulmonata</taxon>
        <taxon>Eupulmonata</taxon>
        <taxon>Stylommatophora</taxon>
        <taxon>Helicina</taxon>
        <taxon>Arionoidea</taxon>
        <taxon>Arionidae</taxon>
        <taxon>Arion</taxon>
    </lineage>
</organism>
<gene>
    <name evidence="2" type="primary">ORF145650</name>
</gene>
<keyword evidence="1" id="KW-0472">Membrane</keyword>